<accession>A0A3N0XV35</accession>
<comment type="caution">
    <text evidence="1">The sequence shown here is derived from an EMBL/GenBank/DDBJ whole genome shotgun (WGS) entry which is preliminary data.</text>
</comment>
<sequence>MGIPEEAVDLGGPRREFLRLLIEALLQSPMFEGDKDKMNLAFDSSAMREDRYFIAGRAIAVSLVHGGPPAGFLSPTLFSLLVDGPELAKPVLEDIADRDLHEKIKKITESKSLEEYLATAGCLRPLRRLEDKNQLGHPDVPSDTQNTHVNAYLKDSLLSTYLSPACLLTSVCSVSSVCVHNPSPVISSSSDFTDSYI</sequence>
<dbReference type="GO" id="GO:0004842">
    <property type="term" value="F:ubiquitin-protein transferase activity"/>
    <property type="evidence" value="ECO:0007669"/>
    <property type="project" value="InterPro"/>
</dbReference>
<dbReference type="Proteomes" id="UP000281406">
    <property type="component" value="Unassembled WGS sequence"/>
</dbReference>
<evidence type="ECO:0000313" key="1">
    <source>
        <dbReference type="EMBL" id="ROJ66309.1"/>
    </source>
</evidence>
<proteinExistence type="predicted"/>
<protein>
    <submittedName>
        <fullName evidence="1">G2/M phase-specific E3 ubiquitin-protein ligase</fullName>
    </submittedName>
</protein>
<dbReference type="OrthoDB" id="2384350at2759"/>
<dbReference type="AlphaFoldDB" id="A0A3N0XV35"/>
<reference evidence="1 2" key="1">
    <citation type="submission" date="2018-10" db="EMBL/GenBank/DDBJ databases">
        <title>Genome assembly for a Yunnan-Guizhou Plateau 3E fish, Anabarilius grahami (Regan), and its evolutionary and genetic applications.</title>
        <authorList>
            <person name="Jiang W."/>
        </authorList>
    </citation>
    <scope>NUCLEOTIDE SEQUENCE [LARGE SCALE GENOMIC DNA]</scope>
    <source>
        <strain evidence="1">AG-KIZ</strain>
        <tissue evidence="1">Muscle</tissue>
    </source>
</reference>
<name>A0A3N0XV35_ANAGA</name>
<organism evidence="1 2">
    <name type="scientific">Anabarilius grahami</name>
    <name type="common">Kanglang fish</name>
    <name type="synonym">Barilius grahami</name>
    <dbReference type="NCBI Taxonomy" id="495550"/>
    <lineage>
        <taxon>Eukaryota</taxon>
        <taxon>Metazoa</taxon>
        <taxon>Chordata</taxon>
        <taxon>Craniata</taxon>
        <taxon>Vertebrata</taxon>
        <taxon>Euteleostomi</taxon>
        <taxon>Actinopterygii</taxon>
        <taxon>Neopterygii</taxon>
        <taxon>Teleostei</taxon>
        <taxon>Ostariophysi</taxon>
        <taxon>Cypriniformes</taxon>
        <taxon>Xenocyprididae</taxon>
        <taxon>Xenocypridinae</taxon>
        <taxon>Xenocypridinae incertae sedis</taxon>
        <taxon>Anabarilius</taxon>
    </lineage>
</organism>
<dbReference type="SUPFAM" id="SSF56204">
    <property type="entry name" value="Hect, E3 ligase catalytic domain"/>
    <property type="match status" value="1"/>
</dbReference>
<keyword evidence="2" id="KW-1185">Reference proteome</keyword>
<evidence type="ECO:0000313" key="2">
    <source>
        <dbReference type="Proteomes" id="UP000281406"/>
    </source>
</evidence>
<dbReference type="Gene3D" id="3.90.1750.10">
    <property type="entry name" value="Hect, E3 ligase catalytic domains"/>
    <property type="match status" value="1"/>
</dbReference>
<dbReference type="EMBL" id="RJVU01059775">
    <property type="protein sequence ID" value="ROJ66309.1"/>
    <property type="molecule type" value="Genomic_DNA"/>
</dbReference>
<dbReference type="InterPro" id="IPR035983">
    <property type="entry name" value="Hect_E3_ubiquitin_ligase"/>
</dbReference>
<gene>
    <name evidence="1" type="ORF">DPX16_16572</name>
</gene>